<comment type="caution">
    <text evidence="2">The sequence shown here is derived from an EMBL/GenBank/DDBJ whole genome shotgun (WGS) entry which is preliminary data.</text>
</comment>
<feature type="region of interest" description="Disordered" evidence="1">
    <location>
        <begin position="1"/>
        <end position="20"/>
    </location>
</feature>
<keyword evidence="3" id="KW-1185">Reference proteome</keyword>
<dbReference type="EMBL" id="JACDQQ010002146">
    <property type="protein sequence ID" value="MBA0087716.1"/>
    <property type="molecule type" value="Genomic_DNA"/>
</dbReference>
<feature type="region of interest" description="Disordered" evidence="1">
    <location>
        <begin position="38"/>
        <end position="106"/>
    </location>
</feature>
<evidence type="ECO:0000256" key="1">
    <source>
        <dbReference type="SAM" id="MobiDB-lite"/>
    </source>
</evidence>
<proteinExistence type="predicted"/>
<evidence type="ECO:0000313" key="3">
    <source>
        <dbReference type="Proteomes" id="UP000567293"/>
    </source>
</evidence>
<evidence type="ECO:0000313" key="2">
    <source>
        <dbReference type="EMBL" id="MBA0087716.1"/>
    </source>
</evidence>
<organism evidence="2 3">
    <name type="scientific">Candidatus Acidiferrum panamense</name>
    <dbReference type="NCBI Taxonomy" id="2741543"/>
    <lineage>
        <taxon>Bacteria</taxon>
        <taxon>Pseudomonadati</taxon>
        <taxon>Acidobacteriota</taxon>
        <taxon>Terriglobia</taxon>
        <taxon>Candidatus Acidiferrales</taxon>
        <taxon>Candidatus Acidiferrum</taxon>
    </lineage>
</organism>
<feature type="compositionally biased region" description="Basic and acidic residues" evidence="1">
    <location>
        <begin position="95"/>
        <end position="106"/>
    </location>
</feature>
<dbReference type="Proteomes" id="UP000567293">
    <property type="component" value="Unassembled WGS sequence"/>
</dbReference>
<reference evidence="2" key="1">
    <citation type="submission" date="2020-06" db="EMBL/GenBank/DDBJ databases">
        <title>Legume-microbial interactions unlock mineral nutrients during tropical forest succession.</title>
        <authorList>
            <person name="Epihov D.Z."/>
        </authorList>
    </citation>
    <scope>NUCLEOTIDE SEQUENCE [LARGE SCALE GENOMIC DNA]</scope>
    <source>
        <strain evidence="2">Pan2503</strain>
    </source>
</reference>
<feature type="compositionally biased region" description="Basic and acidic residues" evidence="1">
    <location>
        <begin position="11"/>
        <end position="20"/>
    </location>
</feature>
<sequence length="106" mass="11744">MTKETQAPWPRVRDTGTERRAPTAFFVTANAYQKSERSVAGPLRMGTAPGVGPTGALRNGSSDWSMDRISPRRFDPIGDSLNRAGEQQTSPLLSRELRGNNRRKED</sequence>
<accession>A0A7V8NUJ8</accession>
<gene>
    <name evidence="2" type="ORF">HRJ53_22250</name>
</gene>
<dbReference type="AlphaFoldDB" id="A0A7V8NUJ8"/>
<name>A0A7V8NUJ8_9BACT</name>
<protein>
    <submittedName>
        <fullName evidence="2">Uncharacterized protein</fullName>
    </submittedName>
</protein>
<feature type="compositionally biased region" description="Basic and acidic residues" evidence="1">
    <location>
        <begin position="65"/>
        <end position="76"/>
    </location>
</feature>